<dbReference type="OrthoDB" id="5960226at2759"/>
<evidence type="ECO:0000313" key="3">
    <source>
        <dbReference type="EMBL" id="KAJ3587692.1"/>
    </source>
</evidence>
<organism evidence="3 4">
    <name type="scientific">Muraenolepis orangiensis</name>
    <name type="common">Patagonian moray cod</name>
    <dbReference type="NCBI Taxonomy" id="630683"/>
    <lineage>
        <taxon>Eukaryota</taxon>
        <taxon>Metazoa</taxon>
        <taxon>Chordata</taxon>
        <taxon>Craniata</taxon>
        <taxon>Vertebrata</taxon>
        <taxon>Euteleostomi</taxon>
        <taxon>Actinopterygii</taxon>
        <taxon>Neopterygii</taxon>
        <taxon>Teleostei</taxon>
        <taxon>Neoteleostei</taxon>
        <taxon>Acanthomorphata</taxon>
        <taxon>Zeiogadaria</taxon>
        <taxon>Gadariae</taxon>
        <taxon>Gadiformes</taxon>
        <taxon>Muraenolepidoidei</taxon>
        <taxon>Muraenolepididae</taxon>
        <taxon>Muraenolepis</taxon>
    </lineage>
</organism>
<name>A0A9Q0DG52_9TELE</name>
<dbReference type="AlphaFoldDB" id="A0A9Q0DG52"/>
<proteinExistence type="predicted"/>
<feature type="compositionally biased region" description="Basic residues" evidence="1">
    <location>
        <begin position="98"/>
        <end position="112"/>
    </location>
</feature>
<dbReference type="EMBL" id="JANIIK010000116">
    <property type="protein sequence ID" value="KAJ3587692.1"/>
    <property type="molecule type" value="Genomic_DNA"/>
</dbReference>
<feature type="region of interest" description="Disordered" evidence="1">
    <location>
        <begin position="96"/>
        <end position="341"/>
    </location>
</feature>
<dbReference type="GO" id="GO:0007095">
    <property type="term" value="P:mitotic G2 DNA damage checkpoint signaling"/>
    <property type="evidence" value="ECO:0007669"/>
    <property type="project" value="TreeGrafter"/>
</dbReference>
<feature type="compositionally biased region" description="Polar residues" evidence="1">
    <location>
        <begin position="223"/>
        <end position="236"/>
    </location>
</feature>
<dbReference type="PANTHER" id="PTHR15863:SF2">
    <property type="entry name" value="MRN COMPLEX-INTERACTING PROTEIN"/>
    <property type="match status" value="1"/>
</dbReference>
<dbReference type="GO" id="GO:0005634">
    <property type="term" value="C:nucleus"/>
    <property type="evidence" value="ECO:0007669"/>
    <property type="project" value="TreeGrafter"/>
</dbReference>
<dbReference type="Pfam" id="PF15749">
    <property type="entry name" value="MRNIP"/>
    <property type="match status" value="1"/>
</dbReference>
<reference evidence="3" key="1">
    <citation type="submission" date="2022-07" db="EMBL/GenBank/DDBJ databases">
        <title>Chromosome-level genome of Muraenolepis orangiensis.</title>
        <authorList>
            <person name="Kim J."/>
        </authorList>
    </citation>
    <scope>NUCLEOTIDE SEQUENCE</scope>
    <source>
        <strain evidence="3">KU_S4_2022</strain>
        <tissue evidence="3">Muscle</tissue>
    </source>
</reference>
<feature type="compositionally biased region" description="Acidic residues" evidence="1">
    <location>
        <begin position="274"/>
        <end position="285"/>
    </location>
</feature>
<keyword evidence="4" id="KW-1185">Reference proteome</keyword>
<dbReference type="PANTHER" id="PTHR15863">
    <property type="entry name" value="MRN COMPLEX-INTERACTING PROTEIN"/>
    <property type="match status" value="1"/>
</dbReference>
<dbReference type="InterPro" id="IPR032739">
    <property type="entry name" value="MRNIP"/>
</dbReference>
<feature type="compositionally biased region" description="Polar residues" evidence="1">
    <location>
        <begin position="145"/>
        <end position="160"/>
    </location>
</feature>
<evidence type="ECO:0000313" key="4">
    <source>
        <dbReference type="Proteomes" id="UP001148018"/>
    </source>
</evidence>
<feature type="domain" description="MRN complex-interacting protein N-terminal" evidence="2">
    <location>
        <begin position="7"/>
        <end position="78"/>
    </location>
</feature>
<evidence type="ECO:0000259" key="2">
    <source>
        <dbReference type="Pfam" id="PF15749"/>
    </source>
</evidence>
<dbReference type="GO" id="GO:0003682">
    <property type="term" value="F:chromatin binding"/>
    <property type="evidence" value="ECO:0007669"/>
    <property type="project" value="TreeGrafter"/>
</dbReference>
<comment type="caution">
    <text evidence="3">The sequence shown here is derived from an EMBL/GenBank/DDBJ whole genome shotgun (WGS) entry which is preliminary data.</text>
</comment>
<protein>
    <recommendedName>
        <fullName evidence="2">MRN complex-interacting protein N-terminal domain-containing protein</fullName>
    </recommendedName>
</protein>
<dbReference type="Proteomes" id="UP001148018">
    <property type="component" value="Unassembled WGS sequence"/>
</dbReference>
<sequence length="341" mass="38352">MVQEFHVLRCYSCKTFQVKKVKKWSCKMCGEKQSVFEEFGRGTGADCRRHVQKLNATRGQMEQDQAEESRWDKYLLNTPQEGEETGEDPEDTVYLSRSHLHGKGNARKRKRAVGRDDNDEGSSSGELHHHHRRRDGKTPALHVSKSYTVQPTIRSSSNQDKPGFNRETINTDDNQAYPGFTRGTINTDDNQAYPGFTSGTINTDYNQASPGFSKRTITKDHNQTMATITTKPNQSKSDLDRVPLSNKPCSVRSSAARPPISRWAQFLPVPHPQEEEEGDDDDGEEKESPLINMESKPLDRPVSSATLGDRELGHQSEVPDAVSSQTLLFNTGDDFDADDMF</sequence>
<gene>
    <name evidence="3" type="ORF">NHX12_011289</name>
</gene>
<dbReference type="InterPro" id="IPR049472">
    <property type="entry name" value="MRNIP_N"/>
</dbReference>
<feature type="compositionally biased region" description="Polar residues" evidence="1">
    <location>
        <begin position="197"/>
        <end position="210"/>
    </location>
</feature>
<evidence type="ECO:0000256" key="1">
    <source>
        <dbReference type="SAM" id="MobiDB-lite"/>
    </source>
</evidence>
<accession>A0A9Q0DG52</accession>